<organism evidence="3 4">
    <name type="scientific">Varroa destructor</name>
    <name type="common">Honeybee mite</name>
    <dbReference type="NCBI Taxonomy" id="109461"/>
    <lineage>
        <taxon>Eukaryota</taxon>
        <taxon>Metazoa</taxon>
        <taxon>Ecdysozoa</taxon>
        <taxon>Arthropoda</taxon>
        <taxon>Chelicerata</taxon>
        <taxon>Arachnida</taxon>
        <taxon>Acari</taxon>
        <taxon>Parasitiformes</taxon>
        <taxon>Mesostigmata</taxon>
        <taxon>Gamasina</taxon>
        <taxon>Dermanyssoidea</taxon>
        <taxon>Varroidae</taxon>
        <taxon>Varroa</taxon>
    </lineage>
</organism>
<dbReference type="AlphaFoldDB" id="A0A7M7JBX6"/>
<dbReference type="OrthoDB" id="6536011at2759"/>
<proteinExistence type="predicted"/>
<dbReference type="KEGG" id="vde:111245542"/>
<accession>A0A7M7JBX6</accession>
<dbReference type="Proteomes" id="UP000594260">
    <property type="component" value="Unplaced"/>
</dbReference>
<reference evidence="3" key="1">
    <citation type="submission" date="2021-01" db="UniProtKB">
        <authorList>
            <consortium name="EnsemblMetazoa"/>
        </authorList>
    </citation>
    <scope>IDENTIFICATION</scope>
</reference>
<evidence type="ECO:0000256" key="2">
    <source>
        <dbReference type="SAM" id="MobiDB-lite"/>
    </source>
</evidence>
<sequence>MSADAENATNDAEFASGDVEDDAGSGVMMCETCYNNASQLEADAEDAKCDVCDLRSQLAECQQQVADRDARIAELEAQVSNSQVEARIEEALEPDARPHLMAISDGMFTKMRIEEVLQNQKLINLPEVLDNIKKVQSWQKGKTQYCMEI</sequence>
<evidence type="ECO:0000256" key="1">
    <source>
        <dbReference type="SAM" id="Coils"/>
    </source>
</evidence>
<evidence type="ECO:0000313" key="4">
    <source>
        <dbReference type="Proteomes" id="UP000594260"/>
    </source>
</evidence>
<dbReference type="RefSeq" id="XP_022649764.1">
    <property type="nucleotide sequence ID" value="XM_022794029.1"/>
</dbReference>
<evidence type="ECO:0000313" key="3">
    <source>
        <dbReference type="EnsemblMetazoa" id="XP_022649764"/>
    </source>
</evidence>
<dbReference type="GeneID" id="111245542"/>
<feature type="region of interest" description="Disordered" evidence="2">
    <location>
        <begin position="1"/>
        <end position="20"/>
    </location>
</feature>
<name>A0A7M7JBX6_VARDE</name>
<keyword evidence="4" id="KW-1185">Reference proteome</keyword>
<feature type="coiled-coil region" evidence="1">
    <location>
        <begin position="58"/>
        <end position="92"/>
    </location>
</feature>
<protein>
    <submittedName>
        <fullName evidence="3">Uncharacterized protein</fullName>
    </submittedName>
</protein>
<dbReference type="InParanoid" id="A0A7M7JBX6"/>
<dbReference type="EnsemblMetazoa" id="XM_022794029">
    <property type="protein sequence ID" value="XP_022649764"/>
    <property type="gene ID" value="LOC111245542"/>
</dbReference>
<keyword evidence="1" id="KW-0175">Coiled coil</keyword>